<gene>
    <name evidence="1" type="ORF">METZ01_LOCUS491961</name>
</gene>
<name>A0A383D3I6_9ZZZZ</name>
<proteinExistence type="predicted"/>
<dbReference type="AlphaFoldDB" id="A0A383D3I6"/>
<accession>A0A383D3I6</accession>
<organism evidence="1">
    <name type="scientific">marine metagenome</name>
    <dbReference type="NCBI Taxonomy" id="408172"/>
    <lineage>
        <taxon>unclassified sequences</taxon>
        <taxon>metagenomes</taxon>
        <taxon>ecological metagenomes</taxon>
    </lineage>
</organism>
<sequence>MKVRISRIALICIGLIFMGLVLPSQSFAFDYEKHLVGLWKFDEGSGNKTKDSSGNKLKGEL</sequence>
<evidence type="ECO:0000313" key="1">
    <source>
        <dbReference type="EMBL" id="SVE39107.1"/>
    </source>
</evidence>
<dbReference type="EMBL" id="UINC01214051">
    <property type="protein sequence ID" value="SVE39107.1"/>
    <property type="molecule type" value="Genomic_DNA"/>
</dbReference>
<protein>
    <recommendedName>
        <fullName evidence="2">Lipocalin-like domain-containing protein</fullName>
    </recommendedName>
</protein>
<reference evidence="1" key="1">
    <citation type="submission" date="2018-05" db="EMBL/GenBank/DDBJ databases">
        <authorList>
            <person name="Lanie J.A."/>
            <person name="Ng W.-L."/>
            <person name="Kazmierczak K.M."/>
            <person name="Andrzejewski T.M."/>
            <person name="Davidsen T.M."/>
            <person name="Wayne K.J."/>
            <person name="Tettelin H."/>
            <person name="Glass J.I."/>
            <person name="Rusch D."/>
            <person name="Podicherti R."/>
            <person name="Tsui H.-C.T."/>
            <person name="Winkler M.E."/>
        </authorList>
    </citation>
    <scope>NUCLEOTIDE SEQUENCE</scope>
</reference>
<feature type="non-terminal residue" evidence="1">
    <location>
        <position position="61"/>
    </location>
</feature>
<evidence type="ECO:0008006" key="2">
    <source>
        <dbReference type="Google" id="ProtNLM"/>
    </source>
</evidence>